<evidence type="ECO:0000313" key="6">
    <source>
        <dbReference type="EMBL" id="PHP67017.1"/>
    </source>
</evidence>
<keyword evidence="7" id="KW-1185">Reference proteome</keyword>
<evidence type="ECO:0000256" key="1">
    <source>
        <dbReference type="ARBA" id="ARBA00010688"/>
    </source>
</evidence>
<dbReference type="PANTHER" id="PTHR10584">
    <property type="entry name" value="SUGAR KINASE"/>
    <property type="match status" value="1"/>
</dbReference>
<comment type="similarity">
    <text evidence="1 4">Belongs to the carbohydrate kinase PfkB family.</text>
</comment>
<keyword evidence="3 4" id="KW-0418">Kinase</keyword>
<dbReference type="RefSeq" id="WP_099306337.1">
    <property type="nucleotide sequence ID" value="NZ_PDVP01000005.1"/>
</dbReference>
<dbReference type="InterPro" id="IPR029056">
    <property type="entry name" value="Ribokinase-like"/>
</dbReference>
<dbReference type="InterPro" id="IPR011611">
    <property type="entry name" value="PfkB_dom"/>
</dbReference>
<evidence type="ECO:0000256" key="3">
    <source>
        <dbReference type="ARBA" id="ARBA00022777"/>
    </source>
</evidence>
<name>A0A2G1QN93_9HYPH</name>
<dbReference type="Proteomes" id="UP000221168">
    <property type="component" value="Unassembled WGS sequence"/>
</dbReference>
<proteinExistence type="inferred from homology"/>
<evidence type="ECO:0000313" key="7">
    <source>
        <dbReference type="Proteomes" id="UP000221168"/>
    </source>
</evidence>
<dbReference type="GO" id="GO:0016301">
    <property type="term" value="F:kinase activity"/>
    <property type="evidence" value="ECO:0007669"/>
    <property type="project" value="UniProtKB-KW"/>
</dbReference>
<dbReference type="OrthoDB" id="9795789at2"/>
<keyword evidence="2 4" id="KW-0808">Transferase</keyword>
<dbReference type="InterPro" id="IPR002139">
    <property type="entry name" value="Ribo/fructo_kinase"/>
</dbReference>
<evidence type="ECO:0000259" key="5">
    <source>
        <dbReference type="Pfam" id="PF00294"/>
    </source>
</evidence>
<dbReference type="EMBL" id="PDVP01000005">
    <property type="protein sequence ID" value="PHP67017.1"/>
    <property type="molecule type" value="Genomic_DNA"/>
</dbReference>
<dbReference type="Gene3D" id="3.40.1190.20">
    <property type="match status" value="1"/>
</dbReference>
<protein>
    <submittedName>
        <fullName evidence="6">Sugar kinase</fullName>
    </submittedName>
</protein>
<dbReference type="PROSITE" id="PS00584">
    <property type="entry name" value="PFKB_KINASES_2"/>
    <property type="match status" value="1"/>
</dbReference>
<sequence length="297" mass="30781">MGRVLVAGMAVADFIFQVDEMPTGAEKYRARDAGVAGGGCAANAAVAIARQGGEALLAARLGDDPVGDLILADLAAEGVDTHLVRRAPGGMSSFSSIYVDGAGERQIMNFRGRGLTESVDWLTDTRDAQAVLTDNRWPALTRKVLGLARAAGIPGIVDAEAPVTPDNLADASHIAFSMQGLADLAPGAAPADALRLARGETDAWVCVTDGARGVLYLDGDTLAHVPAFAIQPVDTLGAGDIWHGAFALLLAEGAQEHQAIIHANATATLKCLAFGGRKGCPDRAATETFLKENQRCN</sequence>
<gene>
    <name evidence="6" type="ORF">CSC94_10695</name>
</gene>
<reference evidence="6 7" key="1">
    <citation type="submission" date="2017-10" db="EMBL/GenBank/DDBJ databases">
        <title>Sedimentibacterium mangrovi gen. nov., sp. nov., a novel member of family Phyllobacteriacea isolated from mangrove sediment.</title>
        <authorList>
            <person name="Liao H."/>
            <person name="Tian Y."/>
        </authorList>
    </citation>
    <scope>NUCLEOTIDE SEQUENCE [LARGE SCALE GENOMIC DNA]</scope>
    <source>
        <strain evidence="6 7">X9-2-2</strain>
    </source>
</reference>
<accession>A0A2G1QN93</accession>
<evidence type="ECO:0000256" key="2">
    <source>
        <dbReference type="ARBA" id="ARBA00022679"/>
    </source>
</evidence>
<dbReference type="GO" id="GO:0006796">
    <property type="term" value="P:phosphate-containing compound metabolic process"/>
    <property type="evidence" value="ECO:0007669"/>
    <property type="project" value="UniProtKB-ARBA"/>
</dbReference>
<dbReference type="Pfam" id="PF00294">
    <property type="entry name" value="PfkB"/>
    <property type="match status" value="1"/>
</dbReference>
<dbReference type="AlphaFoldDB" id="A0A2G1QN93"/>
<dbReference type="PRINTS" id="PR00990">
    <property type="entry name" value="RIBOKINASE"/>
</dbReference>
<dbReference type="InterPro" id="IPR002173">
    <property type="entry name" value="Carboh/pur_kinase_PfkB_CS"/>
</dbReference>
<organism evidence="6 7">
    <name type="scientific">Zhengella mangrovi</name>
    <dbReference type="NCBI Taxonomy" id="1982044"/>
    <lineage>
        <taxon>Bacteria</taxon>
        <taxon>Pseudomonadati</taxon>
        <taxon>Pseudomonadota</taxon>
        <taxon>Alphaproteobacteria</taxon>
        <taxon>Hyphomicrobiales</taxon>
        <taxon>Notoacmeibacteraceae</taxon>
        <taxon>Zhengella</taxon>
    </lineage>
</organism>
<dbReference type="GO" id="GO:0005829">
    <property type="term" value="C:cytosol"/>
    <property type="evidence" value="ECO:0007669"/>
    <property type="project" value="TreeGrafter"/>
</dbReference>
<comment type="caution">
    <text evidence="6">The sequence shown here is derived from an EMBL/GenBank/DDBJ whole genome shotgun (WGS) entry which is preliminary data.</text>
</comment>
<evidence type="ECO:0000256" key="4">
    <source>
        <dbReference type="RuleBase" id="RU003704"/>
    </source>
</evidence>
<feature type="domain" description="Carbohydrate kinase PfkB" evidence="5">
    <location>
        <begin position="3"/>
        <end position="279"/>
    </location>
</feature>
<dbReference type="SUPFAM" id="SSF53613">
    <property type="entry name" value="Ribokinase-like"/>
    <property type="match status" value="1"/>
</dbReference>
<dbReference type="PANTHER" id="PTHR10584:SF157">
    <property type="entry name" value="SULFOFRUCTOSE KINASE"/>
    <property type="match status" value="1"/>
</dbReference>